<dbReference type="Pfam" id="PF13622">
    <property type="entry name" value="4HBT_3"/>
    <property type="match status" value="1"/>
</dbReference>
<evidence type="ECO:0000256" key="1">
    <source>
        <dbReference type="ARBA" id="ARBA00006538"/>
    </source>
</evidence>
<dbReference type="InterPro" id="IPR049449">
    <property type="entry name" value="TesB_ACOT8-like_N"/>
</dbReference>
<dbReference type="InterPro" id="IPR042171">
    <property type="entry name" value="Acyl-CoA_hotdog"/>
</dbReference>
<feature type="domain" description="Acyl-CoA thioesterase-like N-terminal HotDog" evidence="4">
    <location>
        <begin position="42"/>
        <end position="121"/>
    </location>
</feature>
<dbReference type="InterPro" id="IPR003703">
    <property type="entry name" value="Acyl_CoA_thio"/>
</dbReference>
<name>C0W1C0_9ACTO</name>
<comment type="caution">
    <text evidence="5">The sequence shown here is derived from an EMBL/GenBank/DDBJ whole genome shotgun (WGS) entry which is preliminary data.</text>
</comment>
<organism evidence="5 6">
    <name type="scientific">Gleimia coleocanis DSM 15436</name>
    <dbReference type="NCBI Taxonomy" id="525245"/>
    <lineage>
        <taxon>Bacteria</taxon>
        <taxon>Bacillati</taxon>
        <taxon>Actinomycetota</taxon>
        <taxon>Actinomycetes</taxon>
        <taxon>Actinomycetales</taxon>
        <taxon>Actinomycetaceae</taxon>
        <taxon>Gleimia</taxon>
    </lineage>
</organism>
<evidence type="ECO:0000259" key="4">
    <source>
        <dbReference type="Pfam" id="PF13622"/>
    </source>
</evidence>
<dbReference type="CDD" id="cd03445">
    <property type="entry name" value="Thioesterase_II_repeat2"/>
    <property type="match status" value="1"/>
</dbReference>
<dbReference type="PANTHER" id="PTHR11066">
    <property type="entry name" value="ACYL-COA THIOESTERASE"/>
    <property type="match status" value="1"/>
</dbReference>
<reference evidence="5 6" key="1">
    <citation type="submission" date="2009-01" db="EMBL/GenBank/DDBJ databases">
        <authorList>
            <person name="Qin X."/>
            <person name="Bachman B."/>
            <person name="Battles P."/>
            <person name="Bell A."/>
            <person name="Bess C."/>
            <person name="Bickham C."/>
            <person name="Chaboub L."/>
            <person name="Chen D."/>
            <person name="Coyle M."/>
            <person name="Deiros D.R."/>
            <person name="Dinh H."/>
            <person name="Forbes L."/>
            <person name="Fowler G."/>
            <person name="Francisco L."/>
            <person name="Fu Q."/>
            <person name="Gubbala S."/>
            <person name="Hale W."/>
            <person name="Han Y."/>
            <person name="Hemphill L."/>
            <person name="Highlander S.K."/>
            <person name="Hirani K."/>
            <person name="Hogues M."/>
            <person name="Jackson L."/>
            <person name="Jakkamsetti A."/>
            <person name="Javaid M."/>
            <person name="Jiang H."/>
            <person name="Korchina V."/>
            <person name="Kovar C."/>
            <person name="Lara F."/>
            <person name="Lee S."/>
            <person name="Mata R."/>
            <person name="Mathew T."/>
            <person name="Moen C."/>
            <person name="Morales K."/>
            <person name="Munidasa M."/>
            <person name="Nazareth L."/>
            <person name="Ngo R."/>
            <person name="Nguyen L."/>
            <person name="Okwuonu G."/>
            <person name="Ongeri F."/>
            <person name="Patil S."/>
            <person name="Petrosino J."/>
            <person name="Pham C."/>
            <person name="Pham P."/>
            <person name="Pu L.-L."/>
            <person name="Puazo M."/>
            <person name="Raj R."/>
            <person name="Reid J."/>
            <person name="Rouhana J."/>
            <person name="Saada N."/>
            <person name="Shang Y."/>
            <person name="Simmons D."/>
            <person name="Thornton R."/>
            <person name="Warren J."/>
            <person name="Weissenberger G."/>
            <person name="Zhang J."/>
            <person name="Zhang L."/>
            <person name="Zhou C."/>
            <person name="Zhu D."/>
            <person name="Muzny D."/>
            <person name="Worley K."/>
            <person name="Gibbs R."/>
        </authorList>
    </citation>
    <scope>NUCLEOTIDE SEQUENCE [LARGE SCALE GENOMIC DNA]</scope>
    <source>
        <strain evidence="5 6">DSM 15436</strain>
    </source>
</reference>
<evidence type="ECO:0000256" key="2">
    <source>
        <dbReference type="ARBA" id="ARBA00022801"/>
    </source>
</evidence>
<keyword evidence="6" id="KW-1185">Reference proteome</keyword>
<dbReference type="Gene3D" id="2.40.160.210">
    <property type="entry name" value="Acyl-CoA thioesterase, double hotdog domain"/>
    <property type="match status" value="1"/>
</dbReference>
<dbReference type="GO" id="GO:0009062">
    <property type="term" value="P:fatty acid catabolic process"/>
    <property type="evidence" value="ECO:0007669"/>
    <property type="project" value="TreeGrafter"/>
</dbReference>
<dbReference type="SUPFAM" id="SSF54637">
    <property type="entry name" value="Thioesterase/thiol ester dehydrase-isomerase"/>
    <property type="match status" value="2"/>
</dbReference>
<evidence type="ECO:0000313" key="5">
    <source>
        <dbReference type="EMBL" id="EEH63609.1"/>
    </source>
</evidence>
<evidence type="ECO:0000259" key="3">
    <source>
        <dbReference type="Pfam" id="PF02551"/>
    </source>
</evidence>
<dbReference type="GO" id="GO:0047617">
    <property type="term" value="F:fatty acyl-CoA hydrolase activity"/>
    <property type="evidence" value="ECO:0007669"/>
    <property type="project" value="InterPro"/>
</dbReference>
<dbReference type="AlphaFoldDB" id="C0W1C0"/>
<dbReference type="GO" id="GO:0006637">
    <property type="term" value="P:acyl-CoA metabolic process"/>
    <property type="evidence" value="ECO:0007669"/>
    <property type="project" value="InterPro"/>
</dbReference>
<dbReference type="PANTHER" id="PTHR11066:SF34">
    <property type="entry name" value="ACYL-COENZYME A THIOESTERASE 8"/>
    <property type="match status" value="1"/>
</dbReference>
<dbReference type="InterPro" id="IPR029069">
    <property type="entry name" value="HotDog_dom_sf"/>
</dbReference>
<gene>
    <name evidence="5" type="ORF">HMPREF0044_1210</name>
</gene>
<dbReference type="Pfam" id="PF02551">
    <property type="entry name" value="Acyl_CoA_thio"/>
    <property type="match status" value="1"/>
</dbReference>
<dbReference type="eggNOG" id="COG1946">
    <property type="taxonomic scope" value="Bacteria"/>
</dbReference>
<accession>C0W1C0</accession>
<evidence type="ECO:0000313" key="6">
    <source>
        <dbReference type="Proteomes" id="UP000010301"/>
    </source>
</evidence>
<feature type="domain" description="Acyl-CoA thioesterase 2 C-terminal" evidence="3">
    <location>
        <begin position="185"/>
        <end position="289"/>
    </location>
</feature>
<comment type="similarity">
    <text evidence="1">Belongs to the C/M/P thioester hydrolase family.</text>
</comment>
<dbReference type="CDD" id="cd03444">
    <property type="entry name" value="Thioesterase_II_repeat1"/>
    <property type="match status" value="1"/>
</dbReference>
<dbReference type="EMBL" id="ACFG01000032">
    <property type="protein sequence ID" value="EEH63609.1"/>
    <property type="molecule type" value="Genomic_DNA"/>
</dbReference>
<dbReference type="HOGENOM" id="CLU_032690_0_1_11"/>
<dbReference type="RefSeq" id="WP_006546380.1">
    <property type="nucleotide sequence ID" value="NZ_DS999541.1"/>
</dbReference>
<protein>
    <submittedName>
        <fullName evidence="5">Putative acyl-CoA thioesterase II</fullName>
    </submittedName>
</protein>
<keyword evidence="2" id="KW-0378">Hydrolase</keyword>
<dbReference type="OrthoDB" id="9781019at2"/>
<dbReference type="InterPro" id="IPR025652">
    <property type="entry name" value="TesB_C"/>
</dbReference>
<dbReference type="STRING" id="525245.HMPREF0044_1210"/>
<sequence length="309" mass="34369">MAVNIEFPQITAEPLASVLRALHLKPLGPDHYEANCLPQMTRIYGGQVLAQALLAACETLDEEANERVPHSFHAYFLKGGSPTAPIDLKVRRLMQGRSFASRQVSAFQDDVELFTMLASFQKQQDGVDHALKMPDVPAAEELRSAFEIFRTMQHPVGKFLGKTVAFDVRHVQSHLYTTESATPANSQQVWMRPRAEVPNASAVVARILLAYVIDQVMMEPALRSHGLTWLTPGLALASIDHAMHFYRDFDINDWLLYDLSSPSAQGSRAVGQARVFTADGTLVAAATQEAMLRLPPDGEYIKSKWTFDY</sequence>
<proteinExistence type="inferred from homology"/>
<dbReference type="Proteomes" id="UP000010301">
    <property type="component" value="Unassembled WGS sequence"/>
</dbReference>